<evidence type="ECO:0000313" key="10">
    <source>
        <dbReference type="Proteomes" id="UP001306508"/>
    </source>
</evidence>
<dbReference type="GO" id="GO:0003723">
    <property type="term" value="F:RNA binding"/>
    <property type="evidence" value="ECO:0007669"/>
    <property type="project" value="TreeGrafter"/>
</dbReference>
<dbReference type="InterPro" id="IPR003891">
    <property type="entry name" value="Initiation_fac_eIF4g_MI"/>
</dbReference>
<dbReference type="PANTHER" id="PTHR18034">
    <property type="entry name" value="CELL CYCLE CONTROL PROTEIN CWF22-RELATED"/>
    <property type="match status" value="1"/>
</dbReference>
<dbReference type="Proteomes" id="UP001306508">
    <property type="component" value="Unassembled WGS sequence"/>
</dbReference>
<dbReference type="Pfam" id="PF02847">
    <property type="entry name" value="MA3"/>
    <property type="match status" value="1"/>
</dbReference>
<sequence>MSKEVEVKVEVNTELEEKQHQKWMQCETLLEETIEQLNDANIDELFQTMVDQVNVIWTQNLLIRFILCYKSQFGLSSNLICGLAKRLGYFLEDFNLNLTKQIIFTFIECFQNNHLIETLEILPLIADLYNYDICSELLILQVLQVLTKKNIKENMQNDDGNNNNNNKLSIMGIIRVIGLCGKKLNEKNQRIHDTIFEKLVQSSSIINQDTKISKEFKYLLKLKNDGYIDVCDPLLPKYNLGMLPCLPEPINFIISKELREPDDTFGEFVYNDNLEEVDQQWGVIKNIINDPKFSQIEEVVEEEVQDSHTDLASNENAQTDHNEKKVVDMTNSVDIQFKKEIYLILKSSLSGDEAAHKILKRRTPDDLKFNIVDIIIKTSIQEATYSKFYGIIAERLLNSHKAWKPAFYRIFKENFQQLDTFQPEQLRIIGKFWGHLFATDYIGFELFEIVKINSIESTAPSRIFIKFVFQELVADLAIDELKERLNEDYIQPFITGMFPNDDMDNIRYSINYFTAIGLGILTDKMRTRLEELENEEMERQHQQQENEEEGYKEVHEEEKEDRRSRFNRFSSRARNQRRSVTPPRHRRNNLRERSVTPPRERQWQRSLSPSPRRRRYTEIPATNKRNSRFQRKYRDNSLNNGYRNSPQGRQRGPINRQSRYNN</sequence>
<organism evidence="9 10">
    <name type="scientific">Arxiozyma heterogenica</name>
    <dbReference type="NCBI Taxonomy" id="278026"/>
    <lineage>
        <taxon>Eukaryota</taxon>
        <taxon>Fungi</taxon>
        <taxon>Dikarya</taxon>
        <taxon>Ascomycota</taxon>
        <taxon>Saccharomycotina</taxon>
        <taxon>Saccharomycetes</taxon>
        <taxon>Saccharomycetales</taxon>
        <taxon>Saccharomycetaceae</taxon>
        <taxon>Arxiozyma</taxon>
    </lineage>
</organism>
<name>A0AAN8A6P0_9SACH</name>
<feature type="compositionally biased region" description="Basic and acidic residues" evidence="7">
    <location>
        <begin position="589"/>
        <end position="603"/>
    </location>
</feature>
<dbReference type="SUPFAM" id="SSF48371">
    <property type="entry name" value="ARM repeat"/>
    <property type="match status" value="1"/>
</dbReference>
<dbReference type="AlphaFoldDB" id="A0AAN8A6P0"/>
<keyword evidence="4" id="KW-0508">mRNA splicing</keyword>
<feature type="compositionally biased region" description="Polar residues" evidence="7">
    <location>
        <begin position="636"/>
        <end position="648"/>
    </location>
</feature>
<gene>
    <name evidence="9" type="ORF">RI543_002941</name>
</gene>
<keyword evidence="3" id="KW-0507">mRNA processing</keyword>
<evidence type="ECO:0000256" key="7">
    <source>
        <dbReference type="SAM" id="MobiDB-lite"/>
    </source>
</evidence>
<proteinExistence type="inferred from homology"/>
<evidence type="ECO:0000313" key="9">
    <source>
        <dbReference type="EMBL" id="KAK5779057.1"/>
    </source>
</evidence>
<evidence type="ECO:0000256" key="4">
    <source>
        <dbReference type="ARBA" id="ARBA00023187"/>
    </source>
</evidence>
<dbReference type="Gene3D" id="1.25.40.180">
    <property type="match status" value="1"/>
</dbReference>
<accession>A0AAN8A6P0</accession>
<feature type="compositionally biased region" description="Basic and acidic residues" evidence="7">
    <location>
        <begin position="533"/>
        <end position="564"/>
    </location>
</feature>
<dbReference type="EMBL" id="JAWIZZ010000047">
    <property type="protein sequence ID" value="KAK5779057.1"/>
    <property type="molecule type" value="Genomic_DNA"/>
</dbReference>
<dbReference type="InterPro" id="IPR016024">
    <property type="entry name" value="ARM-type_fold"/>
</dbReference>
<keyword evidence="10" id="KW-1185">Reference proteome</keyword>
<evidence type="ECO:0000256" key="5">
    <source>
        <dbReference type="ARBA" id="ARBA00023242"/>
    </source>
</evidence>
<evidence type="ECO:0000259" key="8">
    <source>
        <dbReference type="PROSITE" id="PS51366"/>
    </source>
</evidence>
<comment type="subcellular location">
    <subcellularLocation>
        <location evidence="1">Nucleus</location>
    </subcellularLocation>
</comment>
<dbReference type="InterPro" id="IPR050781">
    <property type="entry name" value="CWC22_splicing_factor"/>
</dbReference>
<feature type="domain" description="MI" evidence="8">
    <location>
        <begin position="336"/>
        <end position="452"/>
    </location>
</feature>
<comment type="caution">
    <text evidence="9">The sequence shown here is derived from an EMBL/GenBank/DDBJ whole genome shotgun (WGS) entry which is preliminary data.</text>
</comment>
<evidence type="ECO:0000256" key="3">
    <source>
        <dbReference type="ARBA" id="ARBA00022664"/>
    </source>
</evidence>
<feature type="region of interest" description="Disordered" evidence="7">
    <location>
        <begin position="533"/>
        <end position="662"/>
    </location>
</feature>
<dbReference type="GO" id="GO:0000398">
    <property type="term" value="P:mRNA splicing, via spliceosome"/>
    <property type="evidence" value="ECO:0007669"/>
    <property type="project" value="TreeGrafter"/>
</dbReference>
<keyword evidence="5" id="KW-0539">Nucleus</keyword>
<dbReference type="PANTHER" id="PTHR18034:SF3">
    <property type="entry name" value="PRE-MRNA-SPLICING FACTOR CWC22 HOMOLOG"/>
    <property type="match status" value="1"/>
</dbReference>
<evidence type="ECO:0000256" key="6">
    <source>
        <dbReference type="ARBA" id="ARBA00040804"/>
    </source>
</evidence>
<dbReference type="GO" id="GO:0071013">
    <property type="term" value="C:catalytic step 2 spliceosome"/>
    <property type="evidence" value="ECO:0007669"/>
    <property type="project" value="TreeGrafter"/>
</dbReference>
<evidence type="ECO:0000256" key="2">
    <source>
        <dbReference type="ARBA" id="ARBA00006856"/>
    </source>
</evidence>
<dbReference type="SMART" id="SM00544">
    <property type="entry name" value="MA3"/>
    <property type="match status" value="1"/>
</dbReference>
<comment type="similarity">
    <text evidence="2">Belongs to the CWC22 family.</text>
</comment>
<reference evidence="10" key="1">
    <citation type="submission" date="2023-07" db="EMBL/GenBank/DDBJ databases">
        <title>A draft genome of Kazachstania heterogenica Y-27499.</title>
        <authorList>
            <person name="Donic C."/>
            <person name="Kralova J.S."/>
            <person name="Fidel L."/>
            <person name="Ben-Dor S."/>
            <person name="Jung S."/>
        </authorList>
    </citation>
    <scope>NUCLEOTIDE SEQUENCE [LARGE SCALE GENOMIC DNA]</scope>
    <source>
        <strain evidence="10">Y27499</strain>
    </source>
</reference>
<protein>
    <recommendedName>
        <fullName evidence="6">Pre-mRNA-splicing factor CWC22</fullName>
    </recommendedName>
</protein>
<evidence type="ECO:0000256" key="1">
    <source>
        <dbReference type="ARBA" id="ARBA00004123"/>
    </source>
</evidence>
<dbReference type="PROSITE" id="PS51366">
    <property type="entry name" value="MI"/>
    <property type="match status" value="1"/>
</dbReference>